<dbReference type="PROSITE" id="PS50181">
    <property type="entry name" value="FBOX"/>
    <property type="match status" value="1"/>
</dbReference>
<evidence type="ECO:0000256" key="1">
    <source>
        <dbReference type="SAM" id="MobiDB-lite"/>
    </source>
</evidence>
<feature type="compositionally biased region" description="Acidic residues" evidence="1">
    <location>
        <begin position="80"/>
        <end position="96"/>
    </location>
</feature>
<dbReference type="AlphaFoldDB" id="A0A9N9VF15"/>
<evidence type="ECO:0000313" key="3">
    <source>
        <dbReference type="EMBL" id="CAH0024992.1"/>
    </source>
</evidence>
<organism evidence="3 4">
    <name type="scientific">Clonostachys rhizophaga</name>
    <dbReference type="NCBI Taxonomy" id="160324"/>
    <lineage>
        <taxon>Eukaryota</taxon>
        <taxon>Fungi</taxon>
        <taxon>Dikarya</taxon>
        <taxon>Ascomycota</taxon>
        <taxon>Pezizomycotina</taxon>
        <taxon>Sordariomycetes</taxon>
        <taxon>Hypocreomycetidae</taxon>
        <taxon>Hypocreales</taxon>
        <taxon>Bionectriaceae</taxon>
        <taxon>Clonostachys</taxon>
    </lineage>
</organism>
<accession>A0A9N9VF15</accession>
<gene>
    <name evidence="3" type="ORF">CRHIZ90672A_00005137</name>
</gene>
<keyword evidence="4" id="KW-1185">Reference proteome</keyword>
<feature type="region of interest" description="Disordered" evidence="1">
    <location>
        <begin position="12"/>
        <end position="103"/>
    </location>
</feature>
<feature type="compositionally biased region" description="Acidic residues" evidence="1">
    <location>
        <begin position="38"/>
        <end position="54"/>
    </location>
</feature>
<dbReference type="InterPro" id="IPR001810">
    <property type="entry name" value="F-box_dom"/>
</dbReference>
<dbReference type="InterPro" id="IPR036047">
    <property type="entry name" value="F-box-like_dom_sf"/>
</dbReference>
<dbReference type="OrthoDB" id="2571985at2759"/>
<feature type="compositionally biased region" description="Basic and acidic residues" evidence="1">
    <location>
        <begin position="56"/>
        <end position="66"/>
    </location>
</feature>
<protein>
    <recommendedName>
        <fullName evidence="2">F-box domain-containing protein</fullName>
    </recommendedName>
</protein>
<name>A0A9N9VF15_9HYPO</name>
<reference evidence="3" key="1">
    <citation type="submission" date="2021-10" db="EMBL/GenBank/DDBJ databases">
        <authorList>
            <person name="Piombo E."/>
        </authorList>
    </citation>
    <scope>NUCLEOTIDE SEQUENCE</scope>
</reference>
<dbReference type="SUPFAM" id="SSF81383">
    <property type="entry name" value="F-box domain"/>
    <property type="match status" value="1"/>
</dbReference>
<dbReference type="EMBL" id="CABFNQ020000702">
    <property type="protein sequence ID" value="CAH0024992.1"/>
    <property type="molecule type" value="Genomic_DNA"/>
</dbReference>
<proteinExistence type="predicted"/>
<feature type="compositionally biased region" description="Low complexity" evidence="1">
    <location>
        <begin position="420"/>
        <end position="436"/>
    </location>
</feature>
<evidence type="ECO:0000259" key="2">
    <source>
        <dbReference type="PROSITE" id="PS50181"/>
    </source>
</evidence>
<dbReference type="Proteomes" id="UP000696573">
    <property type="component" value="Unassembled WGS sequence"/>
</dbReference>
<feature type="domain" description="F-box" evidence="2">
    <location>
        <begin position="286"/>
        <end position="333"/>
    </location>
</feature>
<feature type="region of interest" description="Disordered" evidence="1">
    <location>
        <begin position="420"/>
        <end position="443"/>
    </location>
</feature>
<sequence>MGSWDCYCSICGGPLKAQSVRSTSRVVPWKSAQHDGADGEDVDEDGNEGQEGEDGGPPHESARESEDHGDDGVSDAGSVDGDDEEEEEDDDDDDDGYDPRVVQSKDLDWTGDCRFLGLNARASGVSKVFVSGPGHYSDYGMMDCSNGNDPNAEGVDMSDLFCYSAGGVADDDEVVYPFHWDCYKLFCRYVAGSEDNESIDKDVLYSTMRSLSSEFGHRLDLDYDEPDTMTNHEVIDDQFWEVKNGEELYVISPLTRAPLSPEEIAKLQQALGLASLQSSLAGKVALDPFSKVPAEILDQIVSSLSHKDLMNLLKASWYTHSAYHQNDPFWSRKIRDTMGWFFELHEILDSPTHAEKLTSMKAVYLWAWTKTKPRFKRKGKYMGTSNRRRIWATCAQLAEAYQDMLSKPIAEVDVIIETQSDSPSSPLASSPTTTETEGGLSVQ</sequence>
<comment type="caution">
    <text evidence="3">The sequence shown here is derived from an EMBL/GenBank/DDBJ whole genome shotgun (WGS) entry which is preliminary data.</text>
</comment>
<evidence type="ECO:0000313" key="4">
    <source>
        <dbReference type="Proteomes" id="UP000696573"/>
    </source>
</evidence>